<dbReference type="InterPro" id="IPR013538">
    <property type="entry name" value="ASHA1/2-like_C"/>
</dbReference>
<evidence type="ECO:0000313" key="4">
    <source>
        <dbReference type="Proteomes" id="UP001177943"/>
    </source>
</evidence>
<evidence type="ECO:0000259" key="2">
    <source>
        <dbReference type="Pfam" id="PF08327"/>
    </source>
</evidence>
<name>A0AA95I017_9BACL</name>
<dbReference type="EMBL" id="CP126084">
    <property type="protein sequence ID" value="WHX47241.1"/>
    <property type="molecule type" value="Genomic_DNA"/>
</dbReference>
<organism evidence="3 4">
    <name type="scientific">Paenibacillus woosongensis</name>
    <dbReference type="NCBI Taxonomy" id="307580"/>
    <lineage>
        <taxon>Bacteria</taxon>
        <taxon>Bacillati</taxon>
        <taxon>Bacillota</taxon>
        <taxon>Bacilli</taxon>
        <taxon>Bacillales</taxon>
        <taxon>Paenibacillaceae</taxon>
        <taxon>Paenibacillus</taxon>
    </lineage>
</organism>
<evidence type="ECO:0000256" key="1">
    <source>
        <dbReference type="ARBA" id="ARBA00006817"/>
    </source>
</evidence>
<reference evidence="3" key="1">
    <citation type="submission" date="2023-05" db="EMBL/GenBank/DDBJ databases">
        <title>Comparative genomics of Bacillaceae isolates and their secondary metabolite potential.</title>
        <authorList>
            <person name="Song L."/>
            <person name="Nielsen L.J."/>
            <person name="Mohite O."/>
            <person name="Xu X."/>
            <person name="Weber T."/>
            <person name="Kovacs A.T."/>
        </authorList>
    </citation>
    <scope>NUCLEOTIDE SEQUENCE</scope>
    <source>
        <strain evidence="3">B2_4</strain>
    </source>
</reference>
<gene>
    <name evidence="3" type="ORF">QNH46_13795</name>
</gene>
<evidence type="ECO:0000313" key="3">
    <source>
        <dbReference type="EMBL" id="WHX47241.1"/>
    </source>
</evidence>
<sequence length="157" mass="17598">MHMKEAPVVRTGMLIRRPVEEVFEAIADPSITTKFWFTKSSGRLEAGKRIRWEWEMYGVGTDVDVLEIEANRRILLNWSPPDIQSVEMVFTPFSDSETYLSVTNSGFKGDGDQAVQDALDAMGGFTMVLCALKALLEHGIVRTIAESRLCGHIADFQ</sequence>
<dbReference type="SUPFAM" id="SSF55961">
    <property type="entry name" value="Bet v1-like"/>
    <property type="match status" value="1"/>
</dbReference>
<dbReference type="Pfam" id="PF08327">
    <property type="entry name" value="AHSA1"/>
    <property type="match status" value="1"/>
</dbReference>
<comment type="similarity">
    <text evidence="1">Belongs to the AHA1 family.</text>
</comment>
<accession>A0AA95I017</accession>
<proteinExistence type="inferred from homology"/>
<dbReference type="AlphaFoldDB" id="A0AA95I017"/>
<feature type="domain" description="Activator of Hsp90 ATPase homologue 1/2-like C-terminal" evidence="2">
    <location>
        <begin position="18"/>
        <end position="137"/>
    </location>
</feature>
<protein>
    <submittedName>
        <fullName evidence="3">SRPBCC family protein</fullName>
    </submittedName>
</protein>
<dbReference type="KEGG" id="pwn:QNH46_13795"/>
<dbReference type="Proteomes" id="UP001177943">
    <property type="component" value="Chromosome"/>
</dbReference>
<dbReference type="CDD" id="cd08901">
    <property type="entry name" value="SRPBCC_CalC_Aha1-like_8"/>
    <property type="match status" value="1"/>
</dbReference>
<dbReference type="InterPro" id="IPR023393">
    <property type="entry name" value="START-like_dom_sf"/>
</dbReference>
<dbReference type="Gene3D" id="3.30.530.20">
    <property type="match status" value="1"/>
</dbReference>